<dbReference type="AlphaFoldDB" id="A4XCG0"/>
<name>A4XCG0_SALTO</name>
<keyword evidence="2" id="KW-0575">Peroxidase</keyword>
<dbReference type="GO" id="GO:0016691">
    <property type="term" value="F:chloride peroxidase activity"/>
    <property type="evidence" value="ECO:0007669"/>
    <property type="project" value="UniProtKB-EC"/>
</dbReference>
<dbReference type="ESTHER" id="salto-a4xcg0">
    <property type="family name" value="Haloperoxidase"/>
</dbReference>
<dbReference type="RefSeq" id="WP_012015381.1">
    <property type="nucleotide sequence ID" value="NC_009380.1"/>
</dbReference>
<sequence length="257" mass="28471">MWRQSYGVDWHRKRWFSNVLPRIVRTLVLTALLQAGYRVITYDRRGFGQSSQPTVGYDYDTFAADLNTVLETLDLTDVVLVGFSMGSGEVARYLSHYGSARVAKAAFLASLQPFLLQTDDNPTGVPEDVFDGISTAVTADRYAYFTDFYRDFYNTDDTLGTRLSEEALRNSWNIAAGASWYASSAAVPTWITDFRTDIPKIDVPSLILHGTADNILPIDATAREFHKRLPEADYIEIDGAPTACSGPRTAENPAAGS</sequence>
<dbReference type="SUPFAM" id="SSF53474">
    <property type="entry name" value="alpha/beta-Hydrolases"/>
    <property type="match status" value="1"/>
</dbReference>
<protein>
    <submittedName>
        <fullName evidence="2">Chloride peroxidase</fullName>
        <ecNumber evidence="2">1.11.1.10</ecNumber>
    </submittedName>
</protein>
<dbReference type="PANTHER" id="PTHR43433">
    <property type="entry name" value="HYDROLASE, ALPHA/BETA FOLD FAMILY PROTEIN"/>
    <property type="match status" value="1"/>
</dbReference>
<dbReference type="PANTHER" id="PTHR43433:SF4">
    <property type="entry name" value="NON-HEME CHLOROPEROXIDASE-RELATED"/>
    <property type="match status" value="1"/>
</dbReference>
<evidence type="ECO:0000313" key="2">
    <source>
        <dbReference type="EMBL" id="ABP56617.1"/>
    </source>
</evidence>
<dbReference type="eggNOG" id="COG2267">
    <property type="taxonomic scope" value="Bacteria"/>
</dbReference>
<dbReference type="Proteomes" id="UP000000235">
    <property type="component" value="Chromosome"/>
</dbReference>
<reference evidence="3" key="1">
    <citation type="journal article" date="2007" name="Proc. Natl. Acad. Sci. U.S.A.">
        <title>Genome sequencing reveals complex secondary metabolome in the marine actinomycete Salinispora tropica.</title>
        <authorList>
            <person name="Udwary D.W."/>
            <person name="Zeigler L."/>
            <person name="Asolkar R.N."/>
            <person name="Singan V."/>
            <person name="Lapidus A."/>
            <person name="Fenical W."/>
            <person name="Jensen P.R."/>
            <person name="Moore B.S."/>
        </authorList>
    </citation>
    <scope>NUCLEOTIDE SEQUENCE [LARGE SCALE GENOMIC DNA]</scope>
    <source>
        <strain evidence="3">ATCC BAA-916 / DSM 44818 / CNB-440</strain>
    </source>
</reference>
<organism evidence="2 3">
    <name type="scientific">Salinispora tropica (strain ATCC BAA-916 / DSM 44818 / JCM 13857 / NBRC 105044 / CNB-440)</name>
    <dbReference type="NCBI Taxonomy" id="369723"/>
    <lineage>
        <taxon>Bacteria</taxon>
        <taxon>Bacillati</taxon>
        <taxon>Actinomycetota</taxon>
        <taxon>Actinomycetes</taxon>
        <taxon>Micromonosporales</taxon>
        <taxon>Micromonosporaceae</taxon>
        <taxon>Salinispora</taxon>
    </lineage>
</organism>
<dbReference type="EMBL" id="CP000667">
    <property type="protein sequence ID" value="ABP56617.1"/>
    <property type="molecule type" value="Genomic_DNA"/>
</dbReference>
<dbReference type="InterPro" id="IPR050471">
    <property type="entry name" value="AB_hydrolase"/>
</dbReference>
<dbReference type="Gene3D" id="3.40.50.1820">
    <property type="entry name" value="alpha/beta hydrolase"/>
    <property type="match status" value="1"/>
</dbReference>
<keyword evidence="3" id="KW-1185">Reference proteome</keyword>
<dbReference type="MEROPS" id="S33.991"/>
<dbReference type="STRING" id="369723.Strop_4189"/>
<feature type="domain" description="AB hydrolase-1" evidence="1">
    <location>
        <begin position="30"/>
        <end position="240"/>
    </location>
</feature>
<dbReference type="EC" id="1.11.1.10" evidence="2"/>
<dbReference type="PATRIC" id="fig|369723.5.peg.4332"/>
<accession>A4XCG0</accession>
<keyword evidence="2" id="KW-0560">Oxidoreductase</keyword>
<dbReference type="KEGG" id="stp:Strop_4189"/>
<dbReference type="HOGENOM" id="CLU_020336_12_3_11"/>
<dbReference type="Pfam" id="PF00561">
    <property type="entry name" value="Abhydrolase_1"/>
    <property type="match status" value="1"/>
</dbReference>
<dbReference type="InterPro" id="IPR000073">
    <property type="entry name" value="AB_hydrolase_1"/>
</dbReference>
<proteinExistence type="predicted"/>
<dbReference type="PRINTS" id="PR00111">
    <property type="entry name" value="ABHYDROLASE"/>
</dbReference>
<gene>
    <name evidence="2" type="ordered locus">Strop_4189</name>
</gene>
<evidence type="ECO:0000259" key="1">
    <source>
        <dbReference type="Pfam" id="PF00561"/>
    </source>
</evidence>
<evidence type="ECO:0000313" key="3">
    <source>
        <dbReference type="Proteomes" id="UP000000235"/>
    </source>
</evidence>
<dbReference type="InterPro" id="IPR029058">
    <property type="entry name" value="AB_hydrolase_fold"/>
</dbReference>